<evidence type="ECO:0000313" key="14">
    <source>
        <dbReference type="Proteomes" id="UP000682733"/>
    </source>
</evidence>
<accession>A0A8S2IAG9</accession>
<gene>
    <name evidence="12" type="ORF">OVA965_LOCUS12345</name>
    <name evidence="13" type="ORF">TMI583_LOCUS12351</name>
</gene>
<dbReference type="GO" id="GO:0051087">
    <property type="term" value="F:protein-folding chaperone binding"/>
    <property type="evidence" value="ECO:0007669"/>
    <property type="project" value="TreeGrafter"/>
</dbReference>
<evidence type="ECO:0000256" key="2">
    <source>
        <dbReference type="ARBA" id="ARBA00022771"/>
    </source>
</evidence>
<evidence type="ECO:0000313" key="12">
    <source>
        <dbReference type="EMBL" id="CAF0955151.1"/>
    </source>
</evidence>
<keyword evidence="4" id="KW-0143">Chaperone</keyword>
<dbReference type="Gene3D" id="3.30.40.10">
    <property type="entry name" value="Zinc/RING finger domain, C3HC4 (zinc finger)"/>
    <property type="match status" value="1"/>
</dbReference>
<dbReference type="PANTHER" id="PTHR44360">
    <property type="entry name" value="DNAJ HOMOLOG SUBFAMILY B MEMBER 9"/>
    <property type="match status" value="1"/>
</dbReference>
<name>A0A8S2IAG9_9BILA</name>
<dbReference type="Pfam" id="PF01363">
    <property type="entry name" value="FYVE"/>
    <property type="match status" value="1"/>
</dbReference>
<dbReference type="Proteomes" id="UP000682733">
    <property type="component" value="Unassembled WGS sequence"/>
</dbReference>
<dbReference type="InterPro" id="IPR001623">
    <property type="entry name" value="DnaJ_domain"/>
</dbReference>
<dbReference type="PANTHER" id="PTHR44360:SF1">
    <property type="entry name" value="DNAJ HOMOLOG SUBFAMILY B MEMBER 9"/>
    <property type="match status" value="1"/>
</dbReference>
<dbReference type="GO" id="GO:0036503">
    <property type="term" value="P:ERAD pathway"/>
    <property type="evidence" value="ECO:0007669"/>
    <property type="project" value="TreeGrafter"/>
</dbReference>
<dbReference type="CDD" id="cd06257">
    <property type="entry name" value="DnaJ"/>
    <property type="match status" value="1"/>
</dbReference>
<evidence type="ECO:0000259" key="11">
    <source>
        <dbReference type="PROSITE" id="PS50178"/>
    </source>
</evidence>
<organism evidence="13 14">
    <name type="scientific">Didymodactylos carnosus</name>
    <dbReference type="NCBI Taxonomy" id="1234261"/>
    <lineage>
        <taxon>Eukaryota</taxon>
        <taxon>Metazoa</taxon>
        <taxon>Spiralia</taxon>
        <taxon>Gnathifera</taxon>
        <taxon>Rotifera</taxon>
        <taxon>Eurotatoria</taxon>
        <taxon>Bdelloidea</taxon>
        <taxon>Philodinida</taxon>
        <taxon>Philodinidae</taxon>
        <taxon>Didymodactylos</taxon>
    </lineage>
</organism>
<feature type="domain" description="J" evidence="10">
    <location>
        <begin position="14"/>
        <end position="77"/>
    </location>
</feature>
<dbReference type="PROSITE" id="PS50076">
    <property type="entry name" value="DNAJ_2"/>
    <property type="match status" value="1"/>
</dbReference>
<protein>
    <recommendedName>
        <fullName evidence="5">DnaJ homolog subfamily B member 9</fullName>
    </recommendedName>
    <alternativeName>
        <fullName evidence="6">Endoplasmic reticulum DNA J domain-containing protein 4</fullName>
    </alternativeName>
</protein>
<evidence type="ECO:0000256" key="3">
    <source>
        <dbReference type="ARBA" id="ARBA00022833"/>
    </source>
</evidence>
<dbReference type="GO" id="GO:0005783">
    <property type="term" value="C:endoplasmic reticulum"/>
    <property type="evidence" value="ECO:0007669"/>
    <property type="project" value="TreeGrafter"/>
</dbReference>
<dbReference type="SMART" id="SM00064">
    <property type="entry name" value="FYVE"/>
    <property type="match status" value="1"/>
</dbReference>
<dbReference type="InterPro" id="IPR013083">
    <property type="entry name" value="Znf_RING/FYVE/PHD"/>
</dbReference>
<evidence type="ECO:0000256" key="8">
    <source>
        <dbReference type="ARBA" id="ARBA00046365"/>
    </source>
</evidence>
<dbReference type="InterPro" id="IPR036869">
    <property type="entry name" value="J_dom_sf"/>
</dbReference>
<evidence type="ECO:0000256" key="5">
    <source>
        <dbReference type="ARBA" id="ARBA00040158"/>
    </source>
</evidence>
<dbReference type="InterPro" id="IPR011011">
    <property type="entry name" value="Znf_FYVE_PHD"/>
</dbReference>
<feature type="domain" description="FYVE-type" evidence="11">
    <location>
        <begin position="333"/>
        <end position="386"/>
    </location>
</feature>
<dbReference type="SUPFAM" id="SSF46565">
    <property type="entry name" value="Chaperone J-domain"/>
    <property type="match status" value="1"/>
</dbReference>
<evidence type="ECO:0000259" key="10">
    <source>
        <dbReference type="PROSITE" id="PS50076"/>
    </source>
</evidence>
<dbReference type="CDD" id="cd00065">
    <property type="entry name" value="FYVE_like_SF"/>
    <property type="match status" value="1"/>
</dbReference>
<reference evidence="13" key="1">
    <citation type="submission" date="2021-02" db="EMBL/GenBank/DDBJ databases">
        <authorList>
            <person name="Nowell W R."/>
        </authorList>
    </citation>
    <scope>NUCLEOTIDE SEQUENCE</scope>
</reference>
<dbReference type="SUPFAM" id="SSF57903">
    <property type="entry name" value="FYVE/PHD zinc finger"/>
    <property type="match status" value="1"/>
</dbReference>
<evidence type="ECO:0000256" key="1">
    <source>
        <dbReference type="ARBA" id="ARBA00022723"/>
    </source>
</evidence>
<dbReference type="Pfam" id="PF00226">
    <property type="entry name" value="DnaJ"/>
    <property type="match status" value="1"/>
</dbReference>
<dbReference type="PROSITE" id="PS50178">
    <property type="entry name" value="ZF_FYVE"/>
    <property type="match status" value="1"/>
</dbReference>
<dbReference type="Proteomes" id="UP000677228">
    <property type="component" value="Unassembled WGS sequence"/>
</dbReference>
<dbReference type="SMART" id="SM00271">
    <property type="entry name" value="DnaJ"/>
    <property type="match status" value="1"/>
</dbReference>
<comment type="subunit">
    <text evidence="8">Interacts with HSPA5/BiP; interaction is direct. Interacts with ERN1/IRE1 (via the luminal region). Interacts with DERL1.</text>
</comment>
<sequence length="1720" mass="201587">MSKEKTSGKNLKKYHFNILDIDPNSTVDDVRNAYKKKALKYHPDKNINNPNTQHMFQLIQKAYEILSKDDDKYDSDLDEDDLKLFKNGTKLSNEYQIKIKQWIQEYRNNLNLTDNFTDAMLSITNEILNKFNHLEQQSKIYNECNICNQMFLDMDEHKLTIVTGYTSLFENPYILKLDILLKNRITNEIWNWKQLTPKYTRLLCDPEWYQIFNYIEQIVEPVEIISSSSVYNLYLNTTSDQYKMIETLVHNLTTANLIIYTPDDKIIQQLKNTFDHKYTTTYGKYRLPSQTKINMFNNKNNVLLLEKYFNINNLFYIVQHEPNVIRVETQYNCNICSANFNIFLRKSHCIMCGTLQCHDCQVVETVPHLGYTYPVKICKKCVIKRNRIDVKILMDYINNLIKNKNFVHIDICLALIHSYINNENNDFFQTIGKQLYSFEQFQLALQAFNYSNLDENEWLRMALDACSRNDYSTVLTCVKILKKDKKFWLEKGNEYEQMSNETSTINVYSILCLLCYKQAELTDEEILEKCLEYDKLDKCELCLFYLLYLNETGKVDWKEKGEIYLSSQNRLATFCFKQAQLSIDGWINVLTKLCENHEYNRVAFMLISLDKSIQHKLSIKFIENNILYYLIKILLNQSINDWLNHAVSLKHKSKIIWCMAFINVKFKIDSWSKLKTLTQYDQFLLCSKMEQLYNNDDEMIFDEQLLHNHDQLTFEIRNLSVDTDWKLLGDKYFNENEYHLALKYYLQLNDNDDILRYVLSKAQCLWNNNDDYNTAMLYIIAVYKYTRQNYKLLATVIHNSCKLLLEHNEDIIDILISTIKVYENIPDKSSHLYKLHLLLINELGRDEQITSLQLVNGGCHIIDNRFSEHPINELNELIKNTNEMLNRYLEQDVKEAIEQKSINKLVLLFDKMNNPKLLRTIVDTIDVSTNIERAMVYLIKAQISKLENNSLETVANLEQALLCCSNDNTLVNTIVSLIEQISVQHILLNDIKNLNSNLNNNVDFIDQLVTSSIISNTDLPTALYYSKSLKHMNLIRKYEKSIFKGSSNKSVAFRYLDMCSISNSPTCIAANCIMAALHFYQRIQSIHSMNTIAEIYAYRNGIFDLCNNIHILAKYYLSPHMQIYFYKLSFTLIVKTNQILKHYLPKKHSSSTQLLIQKNESQFITNLLENIINTSTLSPLIQMPTSLTYDTMYLHMAGKKVLTKFLKQIKTNYSQYLLFEGVCKGWIDDSDNDHDNINNFDTIRYDCMNSLLREHQWTMNDVQTVLEWSYIHRTTDGWLLNNVKSLNTHENYKFSNVVGVRFNVEMGEIKLLFQTSKTMNDALLGIDDVVEILTHGITSAIFALEPIESFEYPLHPFQELKYAPQSLTHTNYLKTLLHSYSLIQMMLMGTEVCATSPFPMRNIYDGFMQQLPTRLQEKLQPIYSAENVWLESDELTYEKHDDGNIISYYINDFRMLIKVDGKILDTLTDSYNDLGTYFPAILRLKELLKLGALLTFIRASYIAFEKISTNIQIDDQTIEEYLAYIKRVITYPRATTSKVSEEVDEILRENNRSRWDVSLSNINDLESSIRSDLIDLDEKQLSIVVDVICISFHCEKNSTVKNHIEKWLDYDWHKDALLKFLMESAKEYRQQKYSKLLNVIKTTGINLNASDRNLKLANTKDECSWIPRIFLKNAQKSVIYGGISLQQKLVRESPKSQTRSSIAFDLAELFKIAKTKVISI</sequence>
<dbReference type="GO" id="GO:0051787">
    <property type="term" value="F:misfolded protein binding"/>
    <property type="evidence" value="ECO:0007669"/>
    <property type="project" value="TreeGrafter"/>
</dbReference>
<evidence type="ECO:0000256" key="7">
    <source>
        <dbReference type="ARBA" id="ARBA00045428"/>
    </source>
</evidence>
<evidence type="ECO:0000256" key="4">
    <source>
        <dbReference type="ARBA" id="ARBA00023186"/>
    </source>
</evidence>
<dbReference type="InterPro" id="IPR000306">
    <property type="entry name" value="Znf_FYVE"/>
</dbReference>
<keyword evidence="1" id="KW-0479">Metal-binding</keyword>
<evidence type="ECO:0000313" key="13">
    <source>
        <dbReference type="EMBL" id="CAF3728596.1"/>
    </source>
</evidence>
<dbReference type="EMBL" id="CAJNOK010004945">
    <property type="protein sequence ID" value="CAF0955151.1"/>
    <property type="molecule type" value="Genomic_DNA"/>
</dbReference>
<keyword evidence="3" id="KW-0862">Zinc</keyword>
<evidence type="ECO:0000256" key="6">
    <source>
        <dbReference type="ARBA" id="ARBA00041533"/>
    </source>
</evidence>
<dbReference type="PRINTS" id="PR00625">
    <property type="entry name" value="JDOMAIN"/>
</dbReference>
<dbReference type="GO" id="GO:0008270">
    <property type="term" value="F:zinc ion binding"/>
    <property type="evidence" value="ECO:0007669"/>
    <property type="project" value="UniProtKB-KW"/>
</dbReference>
<dbReference type="Gene3D" id="1.10.287.110">
    <property type="entry name" value="DnaJ domain"/>
    <property type="match status" value="1"/>
</dbReference>
<proteinExistence type="predicted"/>
<keyword evidence="2 9" id="KW-0863">Zinc-finger</keyword>
<dbReference type="InterPro" id="IPR051948">
    <property type="entry name" value="Hsp70_co-chaperone_J-domain"/>
</dbReference>
<comment type="function">
    <text evidence="7">Co-chaperone for Hsp70 protein HSPA5/BiP that acts as a key repressor of the ERN1/IRE1-mediated unfolded protein response (UPR). J domain-containing co-chaperones stimulate the ATPase activity of Hsp70 proteins and are required for efficient substrate recognition by Hsp70 proteins. In the unstressed endoplasmic reticulum, interacts with the luminal region of ERN1/IRE1 and selectively recruits HSPA5/BiP: HSPA5/BiP disrupts the dimerization of the active ERN1/IRE1 luminal region, thereby inactivating ERN1/IRE1. Also involved in endoplasmic reticulum-associated degradation (ERAD) of misfolded proteins. Required for survival of B-cell progenitors and normal antibody production.</text>
</comment>
<evidence type="ECO:0000256" key="9">
    <source>
        <dbReference type="PROSITE-ProRule" id="PRU00091"/>
    </source>
</evidence>
<dbReference type="InterPro" id="IPR017455">
    <property type="entry name" value="Znf_FYVE-rel"/>
</dbReference>
<dbReference type="EMBL" id="CAJOBA010004951">
    <property type="protein sequence ID" value="CAF3728596.1"/>
    <property type="molecule type" value="Genomic_DNA"/>
</dbReference>
<comment type="caution">
    <text evidence="13">The sequence shown here is derived from an EMBL/GenBank/DDBJ whole genome shotgun (WGS) entry which is preliminary data.</text>
</comment>